<dbReference type="EMBL" id="FLUQ01000001">
    <property type="protein sequence ID" value="SBV93320.1"/>
    <property type="molecule type" value="Genomic_DNA"/>
</dbReference>
<organism evidence="22">
    <name type="scientific">uncultured delta proteobacterium</name>
    <dbReference type="NCBI Taxonomy" id="34034"/>
    <lineage>
        <taxon>Bacteria</taxon>
        <taxon>Deltaproteobacteria</taxon>
        <taxon>environmental samples</taxon>
    </lineage>
</organism>
<feature type="domain" description="YjeF N-terminal" evidence="21">
    <location>
        <begin position="20"/>
        <end position="236"/>
    </location>
</feature>
<evidence type="ECO:0000256" key="13">
    <source>
        <dbReference type="ARBA" id="ARBA00023268"/>
    </source>
</evidence>
<feature type="binding site" evidence="17">
    <location>
        <position position="279"/>
    </location>
    <ligand>
        <name>(6S)-NADPHX</name>
        <dbReference type="ChEBI" id="CHEBI:64076"/>
    </ligand>
</feature>
<evidence type="ECO:0000256" key="12">
    <source>
        <dbReference type="ARBA" id="ARBA00023239"/>
    </source>
</evidence>
<dbReference type="GO" id="GO:0046872">
    <property type="term" value="F:metal ion binding"/>
    <property type="evidence" value="ECO:0007669"/>
    <property type="project" value="UniProtKB-UniRule"/>
</dbReference>
<comment type="similarity">
    <text evidence="18">Belongs to the NnrE/AIBP family.</text>
</comment>
<feature type="binding site" evidence="17">
    <location>
        <begin position="442"/>
        <end position="446"/>
    </location>
    <ligand>
        <name>AMP</name>
        <dbReference type="ChEBI" id="CHEBI:456215"/>
    </ligand>
</feature>
<dbReference type="InterPro" id="IPR030677">
    <property type="entry name" value="Nnr"/>
</dbReference>
<comment type="similarity">
    <text evidence="4 19">In the C-terminal section; belongs to the NnrD/CARKD family.</text>
</comment>
<dbReference type="InterPro" id="IPR004443">
    <property type="entry name" value="YjeF_N_dom"/>
</dbReference>
<dbReference type="Gene3D" id="3.40.50.10260">
    <property type="entry name" value="YjeF N-terminal domain"/>
    <property type="match status" value="1"/>
</dbReference>
<name>A0A212J1L7_9DELT</name>
<dbReference type="PANTHER" id="PTHR12592:SF0">
    <property type="entry name" value="ATP-DEPENDENT (S)-NAD(P)H-HYDRATE DEHYDRATASE"/>
    <property type="match status" value="1"/>
</dbReference>
<keyword evidence="7 17" id="KW-0067">ATP-binding</keyword>
<keyword evidence="5 18" id="KW-0479">Metal-binding</keyword>
<dbReference type="InterPro" id="IPR017953">
    <property type="entry name" value="Carbohydrate_kinase_pred_CS"/>
</dbReference>
<dbReference type="InterPro" id="IPR000631">
    <property type="entry name" value="CARKD"/>
</dbReference>
<comment type="caution">
    <text evidence="18">Lacks conserved residue(s) required for the propagation of feature annotation.</text>
</comment>
<reference evidence="22" key="1">
    <citation type="submission" date="2016-04" db="EMBL/GenBank/DDBJ databases">
        <authorList>
            <person name="Evans L.H."/>
            <person name="Alamgir A."/>
            <person name="Owens N."/>
            <person name="Weber N.D."/>
            <person name="Virtaneva K."/>
            <person name="Barbian K."/>
            <person name="Babar A."/>
            <person name="Rosenke K."/>
        </authorList>
    </citation>
    <scope>NUCLEOTIDE SEQUENCE</scope>
    <source>
        <strain evidence="22">86</strain>
    </source>
</reference>
<evidence type="ECO:0000256" key="9">
    <source>
        <dbReference type="ARBA" id="ARBA00022958"/>
    </source>
</evidence>
<comment type="function">
    <text evidence="18">Catalyzes the epimerization of the S- and R-forms of NAD(P)HX, a damaged form of NAD(P)H that is a result of enzymatic or heat-dependent hydration. This is a prerequisite for the S-specific NAD(P)H-hydrate dehydratase to allow the repair of both epimers of NAD(P)HX.</text>
</comment>
<dbReference type="GO" id="GO:0005524">
    <property type="term" value="F:ATP binding"/>
    <property type="evidence" value="ECO:0007669"/>
    <property type="project" value="UniProtKB-UniRule"/>
</dbReference>
<feature type="binding site" evidence="18">
    <location>
        <position position="69"/>
    </location>
    <ligand>
        <name>K(+)</name>
        <dbReference type="ChEBI" id="CHEBI:29103"/>
    </ligand>
</feature>
<comment type="function">
    <text evidence="14 19">Bifunctional enzyme that catalyzes the epimerization of the S- and R-forms of NAD(P)HX and the dehydration of the S-form of NAD(P)HX at the expense of ADP, which is converted to AMP. This allows the repair of both epimers of NAD(P)HX, a damaged form of NAD(P)H that is a result of enzymatic or heat-dependent hydration.</text>
</comment>
<dbReference type="GO" id="GO:0016301">
    <property type="term" value="F:kinase activity"/>
    <property type="evidence" value="ECO:0007669"/>
    <property type="project" value="UniProtKB-KW"/>
</dbReference>
<dbReference type="SUPFAM" id="SSF53613">
    <property type="entry name" value="Ribokinase-like"/>
    <property type="match status" value="1"/>
</dbReference>
<evidence type="ECO:0000256" key="18">
    <source>
        <dbReference type="HAMAP-Rule" id="MF_01966"/>
    </source>
</evidence>
<dbReference type="InterPro" id="IPR029056">
    <property type="entry name" value="Ribokinase-like"/>
</dbReference>
<dbReference type="Gene3D" id="3.40.1190.20">
    <property type="match status" value="1"/>
</dbReference>
<evidence type="ECO:0000256" key="16">
    <source>
        <dbReference type="ARBA" id="ARBA00049209"/>
    </source>
</evidence>
<sequence>MSPASTYQILGLPLPTPEEMTFWDAASMNDFRIPGVVLMENASREAFHVINAMLEPERRILVIMGGGNNGGDGAALARHLLNAGHRVLVCHAKPLDTGSSPLGEHITMAVKNGVPFIPLALADNRLITPPEHRLIAHSPHLIVDALLGTGFTGALRENERDIIRFMNRMGESTPVVSLDIPSGLDGLTGAPRPEAVRAKHTVTFEAPKTGLALPQAKEFTGTVHTRRIGIPTAVHTLYPASFYLLEPCPRAWPANAPDMHKGRAGRVVIFGGSPGLTGAPALAALGALRAGAGLVSVACPGGVEPQVRPAFPEIMTVPMGTGAAWANALVPDCVKTVTELPRAAALVAGPGMGRALETRGVIETIIREKKRPSLILDADGLYPLGGAKGRSLLQELREDDCITPHPGEAAHILETSTEDVQAARVASLRALVRETKAVVVLKGAGTLIARKNSPIFVAPFASPSLAVGGSGDVLSGIVAAFVARMRITCPAPVEDTFRAVCLGVYTHGKAGEFLDAAYPYRGALAREIADAVPRVAGSAGQSNS</sequence>
<evidence type="ECO:0000256" key="7">
    <source>
        <dbReference type="ARBA" id="ARBA00022840"/>
    </source>
</evidence>
<dbReference type="GO" id="GO:0052856">
    <property type="term" value="F:NAD(P)HX epimerase activity"/>
    <property type="evidence" value="ECO:0007669"/>
    <property type="project" value="UniProtKB-UniRule"/>
</dbReference>
<feature type="binding site" evidence="17">
    <location>
        <position position="472"/>
    </location>
    <ligand>
        <name>(6S)-NADPHX</name>
        <dbReference type="ChEBI" id="CHEBI:64076"/>
    </ligand>
</feature>
<evidence type="ECO:0000256" key="2">
    <source>
        <dbReference type="ARBA" id="ARBA00000909"/>
    </source>
</evidence>
<dbReference type="GO" id="GO:0110051">
    <property type="term" value="P:metabolite repair"/>
    <property type="evidence" value="ECO:0007669"/>
    <property type="project" value="TreeGrafter"/>
</dbReference>
<evidence type="ECO:0000313" key="22">
    <source>
        <dbReference type="EMBL" id="SBV93320.1"/>
    </source>
</evidence>
<feature type="binding site" evidence="18">
    <location>
        <begin position="68"/>
        <end position="72"/>
    </location>
    <ligand>
        <name>(6S)-NADPHX</name>
        <dbReference type="ChEBI" id="CHEBI:64076"/>
    </ligand>
</feature>
<evidence type="ECO:0000256" key="11">
    <source>
        <dbReference type="ARBA" id="ARBA00023235"/>
    </source>
</evidence>
<comment type="subunit">
    <text evidence="17">Homotetramer.</text>
</comment>
<comment type="catalytic activity">
    <reaction evidence="15 17 19">
        <text>(6S)-NADHX + ADP = AMP + phosphate + NADH + H(+)</text>
        <dbReference type="Rhea" id="RHEA:32223"/>
        <dbReference type="ChEBI" id="CHEBI:15378"/>
        <dbReference type="ChEBI" id="CHEBI:43474"/>
        <dbReference type="ChEBI" id="CHEBI:57945"/>
        <dbReference type="ChEBI" id="CHEBI:64074"/>
        <dbReference type="ChEBI" id="CHEBI:456215"/>
        <dbReference type="ChEBI" id="CHEBI:456216"/>
        <dbReference type="EC" id="4.2.1.136"/>
    </reaction>
</comment>
<keyword evidence="6 17" id="KW-0547">Nucleotide-binding</keyword>
<evidence type="ECO:0000256" key="15">
    <source>
        <dbReference type="ARBA" id="ARBA00048238"/>
    </source>
</evidence>
<keyword evidence="13" id="KW-0511">Multifunctional enzyme</keyword>
<feature type="binding site" evidence="18">
    <location>
        <position position="179"/>
    </location>
    <ligand>
        <name>(6S)-NADPHX</name>
        <dbReference type="ChEBI" id="CHEBI:64076"/>
    </ligand>
</feature>
<comment type="cofactor">
    <cofactor evidence="17">
        <name>Mg(2+)</name>
        <dbReference type="ChEBI" id="CHEBI:18420"/>
    </cofactor>
</comment>
<evidence type="ECO:0000256" key="4">
    <source>
        <dbReference type="ARBA" id="ARBA00009524"/>
    </source>
</evidence>
<evidence type="ECO:0000256" key="14">
    <source>
        <dbReference type="ARBA" id="ARBA00025153"/>
    </source>
</evidence>
<evidence type="ECO:0000256" key="19">
    <source>
        <dbReference type="PIRNR" id="PIRNR017184"/>
    </source>
</evidence>
<comment type="similarity">
    <text evidence="3 19">In the N-terminal section; belongs to the NnrE/AIBP family.</text>
</comment>
<comment type="similarity">
    <text evidence="17">Belongs to the NnrD/CARKD family.</text>
</comment>
<comment type="catalytic activity">
    <reaction evidence="1 18 19">
        <text>(6R)-NADHX = (6S)-NADHX</text>
        <dbReference type="Rhea" id="RHEA:32215"/>
        <dbReference type="ChEBI" id="CHEBI:64074"/>
        <dbReference type="ChEBI" id="CHEBI:64075"/>
        <dbReference type="EC" id="5.1.99.6"/>
    </reaction>
</comment>
<accession>A0A212J1L7</accession>
<dbReference type="InterPro" id="IPR036652">
    <property type="entry name" value="YjeF_N_dom_sf"/>
</dbReference>
<keyword evidence="10 17" id="KW-0520">NAD</keyword>
<gene>
    <name evidence="17" type="primary">nnrD</name>
    <name evidence="18" type="synonym">nnrE</name>
    <name evidence="22" type="ORF">KL86DPRO_10513</name>
</gene>
<evidence type="ECO:0000256" key="8">
    <source>
        <dbReference type="ARBA" id="ARBA00022857"/>
    </source>
</evidence>
<feature type="binding site" evidence="17">
    <location>
        <position position="351"/>
    </location>
    <ligand>
        <name>(6S)-NADPHX</name>
        <dbReference type="ChEBI" id="CHEBI:64076"/>
    </ligand>
</feature>
<dbReference type="EC" id="5.1.99.6" evidence="19"/>
<keyword evidence="9 18" id="KW-0630">Potassium</keyword>
<evidence type="ECO:0000256" key="17">
    <source>
        <dbReference type="HAMAP-Rule" id="MF_01965"/>
    </source>
</evidence>
<feature type="binding site" evidence="18">
    <location>
        <position position="144"/>
    </location>
    <ligand>
        <name>K(+)</name>
        <dbReference type="ChEBI" id="CHEBI:29103"/>
    </ligand>
</feature>
<dbReference type="PIRSF" id="PIRSF017184">
    <property type="entry name" value="Nnr"/>
    <property type="match status" value="1"/>
</dbReference>
<evidence type="ECO:0000256" key="1">
    <source>
        <dbReference type="ARBA" id="ARBA00000013"/>
    </source>
</evidence>
<keyword evidence="12 17" id="KW-0456">Lyase</keyword>
<proteinExistence type="inferred from homology"/>
<dbReference type="NCBIfam" id="TIGR00196">
    <property type="entry name" value="yjeF_cterm"/>
    <property type="match status" value="1"/>
</dbReference>
<evidence type="ECO:0000256" key="6">
    <source>
        <dbReference type="ARBA" id="ARBA00022741"/>
    </source>
</evidence>
<dbReference type="SUPFAM" id="SSF64153">
    <property type="entry name" value="YjeF N-terminal domain-like"/>
    <property type="match status" value="1"/>
</dbReference>
<keyword evidence="22" id="KW-0808">Transferase</keyword>
<evidence type="ECO:0000256" key="10">
    <source>
        <dbReference type="ARBA" id="ARBA00023027"/>
    </source>
</evidence>
<dbReference type="PROSITE" id="PS51383">
    <property type="entry name" value="YJEF_C_3"/>
    <property type="match status" value="1"/>
</dbReference>
<dbReference type="NCBIfam" id="TIGR00197">
    <property type="entry name" value="yjeF_nterm"/>
    <property type="match status" value="1"/>
</dbReference>
<feature type="binding site" evidence="17">
    <location>
        <position position="405"/>
    </location>
    <ligand>
        <name>(6S)-NADPHX</name>
        <dbReference type="ChEBI" id="CHEBI:64076"/>
    </ligand>
</feature>
<feature type="binding site" evidence="18">
    <location>
        <begin position="148"/>
        <end position="154"/>
    </location>
    <ligand>
        <name>(6S)-NADPHX</name>
        <dbReference type="ChEBI" id="CHEBI:64076"/>
    </ligand>
</feature>
<keyword evidence="22" id="KW-0418">Kinase</keyword>
<dbReference type="PANTHER" id="PTHR12592">
    <property type="entry name" value="ATP-DEPENDENT (S)-NAD(P)H-HYDRATE DEHYDRATASE FAMILY MEMBER"/>
    <property type="match status" value="1"/>
</dbReference>
<protein>
    <recommendedName>
        <fullName evidence="19">Bifunctional NAD(P)H-hydrate repair enzyme</fullName>
    </recommendedName>
    <alternativeName>
        <fullName evidence="19">Nicotinamide nucleotide repair protein</fullName>
    </alternativeName>
    <domain>
        <recommendedName>
            <fullName evidence="19">ADP-dependent (S)-NAD(P)H-hydrate dehydratase</fullName>
            <ecNumber evidence="19">4.2.1.136</ecNumber>
        </recommendedName>
        <alternativeName>
            <fullName evidence="19">ADP-dependent NAD(P)HX dehydratase</fullName>
        </alternativeName>
    </domain>
    <domain>
        <recommendedName>
            <fullName evidence="19">NAD(P)H-hydrate epimerase</fullName>
            <ecNumber evidence="19">5.1.99.6</ecNumber>
        </recommendedName>
    </domain>
</protein>
<dbReference type="Pfam" id="PF03853">
    <property type="entry name" value="YjeF_N"/>
    <property type="match status" value="1"/>
</dbReference>
<feature type="binding site" evidence="18">
    <location>
        <position position="182"/>
    </location>
    <ligand>
        <name>K(+)</name>
        <dbReference type="ChEBI" id="CHEBI:29103"/>
    </ligand>
</feature>
<evidence type="ECO:0000259" key="21">
    <source>
        <dbReference type="PROSITE" id="PS51385"/>
    </source>
</evidence>
<dbReference type="PROSITE" id="PS01050">
    <property type="entry name" value="YJEF_C_2"/>
    <property type="match status" value="1"/>
</dbReference>
<dbReference type="CDD" id="cd01171">
    <property type="entry name" value="YXKO-related"/>
    <property type="match status" value="1"/>
</dbReference>
<comment type="catalytic activity">
    <reaction evidence="2 18 19">
        <text>(6R)-NADPHX = (6S)-NADPHX</text>
        <dbReference type="Rhea" id="RHEA:32227"/>
        <dbReference type="ChEBI" id="CHEBI:64076"/>
        <dbReference type="ChEBI" id="CHEBI:64077"/>
        <dbReference type="EC" id="5.1.99.6"/>
    </reaction>
</comment>
<dbReference type="Pfam" id="PF01256">
    <property type="entry name" value="Carb_kinase"/>
    <property type="match status" value="1"/>
</dbReference>
<comment type="function">
    <text evidence="17">Catalyzes the dehydration of the S-form of NAD(P)HX at the expense of ADP, which is converted to AMP. Together with NAD(P)HX epimerase, which catalyzes the epimerization of the S- and R-forms, the enzyme allows the repair of both epimers of NAD(P)HX, a damaged form of NAD(P)H that is a result of enzymatic or heat-dependent hydration.</text>
</comment>
<dbReference type="GO" id="GO:0046496">
    <property type="term" value="P:nicotinamide nucleotide metabolic process"/>
    <property type="evidence" value="ECO:0007669"/>
    <property type="project" value="UniProtKB-UniRule"/>
</dbReference>
<evidence type="ECO:0000256" key="3">
    <source>
        <dbReference type="ARBA" id="ARBA00006001"/>
    </source>
</evidence>
<dbReference type="AlphaFoldDB" id="A0A212J1L7"/>
<feature type="domain" description="YjeF C-terminal" evidence="20">
    <location>
        <begin position="244"/>
        <end position="539"/>
    </location>
</feature>
<keyword evidence="8 17" id="KW-0521">NADP</keyword>
<comment type="catalytic activity">
    <reaction evidence="16 17 19">
        <text>(6S)-NADPHX + ADP = AMP + phosphate + NADPH + H(+)</text>
        <dbReference type="Rhea" id="RHEA:32235"/>
        <dbReference type="ChEBI" id="CHEBI:15378"/>
        <dbReference type="ChEBI" id="CHEBI:43474"/>
        <dbReference type="ChEBI" id="CHEBI:57783"/>
        <dbReference type="ChEBI" id="CHEBI:64076"/>
        <dbReference type="ChEBI" id="CHEBI:456215"/>
        <dbReference type="ChEBI" id="CHEBI:456216"/>
        <dbReference type="EC" id="4.2.1.136"/>
    </reaction>
</comment>
<feature type="binding site" evidence="17">
    <location>
        <position position="471"/>
    </location>
    <ligand>
        <name>AMP</name>
        <dbReference type="ChEBI" id="CHEBI:456215"/>
    </ligand>
</feature>
<evidence type="ECO:0000256" key="5">
    <source>
        <dbReference type="ARBA" id="ARBA00022723"/>
    </source>
</evidence>
<comment type="cofactor">
    <cofactor evidence="18 19">
        <name>K(+)</name>
        <dbReference type="ChEBI" id="CHEBI:29103"/>
    </cofactor>
    <text evidence="18 19">Binds 1 potassium ion per subunit.</text>
</comment>
<dbReference type="HAMAP" id="MF_01965">
    <property type="entry name" value="NADHX_dehydratase"/>
    <property type="match status" value="1"/>
</dbReference>
<keyword evidence="11 18" id="KW-0413">Isomerase</keyword>
<dbReference type="PROSITE" id="PS51385">
    <property type="entry name" value="YJEF_N"/>
    <property type="match status" value="1"/>
</dbReference>
<dbReference type="GO" id="GO:0052855">
    <property type="term" value="F:ADP-dependent NAD(P)H-hydrate dehydratase activity"/>
    <property type="evidence" value="ECO:0007669"/>
    <property type="project" value="UniProtKB-UniRule"/>
</dbReference>
<dbReference type="EC" id="4.2.1.136" evidence="19"/>
<dbReference type="HAMAP" id="MF_01966">
    <property type="entry name" value="NADHX_epimerase"/>
    <property type="match status" value="1"/>
</dbReference>
<evidence type="ECO:0000259" key="20">
    <source>
        <dbReference type="PROSITE" id="PS51383"/>
    </source>
</evidence>